<proteinExistence type="predicted"/>
<evidence type="ECO:0000313" key="2">
    <source>
        <dbReference type="EMBL" id="GAA1572486.1"/>
    </source>
</evidence>
<sequence length="213" mass="22959">MRRIWGIAVLTVVAVTGCGTEVASTDGAGRGPMGTPVLASPATPNTPMVPMQRTLVPPEVFEQLPALIRSKSPDQALPPSGATQAQVILSCAYEPNSPQDTTSGANRQNPPGEHRGPNRGDLLAPGTFANTAKYFTHDRTLVAALDFGAESYTDDAWPVRQVRTIFRVPKERVTRQDLISARNQYAKGCSGLNGWFDPRVVKVSVYAPWNLGF</sequence>
<accession>A0ABP4P6H5</accession>
<organism evidence="2 3">
    <name type="scientific">Kribbella hippodromi</name>
    <dbReference type="NCBI Taxonomy" id="434347"/>
    <lineage>
        <taxon>Bacteria</taxon>
        <taxon>Bacillati</taxon>
        <taxon>Actinomycetota</taxon>
        <taxon>Actinomycetes</taxon>
        <taxon>Propionibacteriales</taxon>
        <taxon>Kribbellaceae</taxon>
        <taxon>Kribbella</taxon>
    </lineage>
</organism>
<evidence type="ECO:0000313" key="3">
    <source>
        <dbReference type="Proteomes" id="UP001501705"/>
    </source>
</evidence>
<feature type="region of interest" description="Disordered" evidence="1">
    <location>
        <begin position="26"/>
        <end position="48"/>
    </location>
</feature>
<dbReference type="PROSITE" id="PS51257">
    <property type="entry name" value="PROKAR_LIPOPROTEIN"/>
    <property type="match status" value="1"/>
</dbReference>
<comment type="caution">
    <text evidence="2">The sequence shown here is derived from an EMBL/GenBank/DDBJ whole genome shotgun (WGS) entry which is preliminary data.</text>
</comment>
<name>A0ABP4P6H5_9ACTN</name>
<dbReference type="Proteomes" id="UP001501705">
    <property type="component" value="Unassembled WGS sequence"/>
</dbReference>
<gene>
    <name evidence="2" type="ORF">GCM10009804_31130</name>
</gene>
<dbReference type="RefSeq" id="WP_344234216.1">
    <property type="nucleotide sequence ID" value="NZ_BAAAPH010000009.1"/>
</dbReference>
<evidence type="ECO:0000256" key="1">
    <source>
        <dbReference type="SAM" id="MobiDB-lite"/>
    </source>
</evidence>
<protein>
    <submittedName>
        <fullName evidence="2">Uncharacterized protein</fullName>
    </submittedName>
</protein>
<reference evidence="3" key="1">
    <citation type="journal article" date="2019" name="Int. J. Syst. Evol. Microbiol.">
        <title>The Global Catalogue of Microorganisms (GCM) 10K type strain sequencing project: providing services to taxonomists for standard genome sequencing and annotation.</title>
        <authorList>
            <consortium name="The Broad Institute Genomics Platform"/>
            <consortium name="The Broad Institute Genome Sequencing Center for Infectious Disease"/>
            <person name="Wu L."/>
            <person name="Ma J."/>
        </authorList>
    </citation>
    <scope>NUCLEOTIDE SEQUENCE [LARGE SCALE GENOMIC DNA]</scope>
    <source>
        <strain evidence="3">JCM 15572</strain>
    </source>
</reference>
<dbReference type="EMBL" id="BAAAPH010000009">
    <property type="protein sequence ID" value="GAA1572486.1"/>
    <property type="molecule type" value="Genomic_DNA"/>
</dbReference>
<feature type="region of interest" description="Disordered" evidence="1">
    <location>
        <begin position="94"/>
        <end position="122"/>
    </location>
</feature>
<keyword evidence="3" id="KW-1185">Reference proteome</keyword>
<feature type="compositionally biased region" description="Polar residues" evidence="1">
    <location>
        <begin position="96"/>
        <end position="109"/>
    </location>
</feature>